<gene>
    <name evidence="2" type="ORF">EYC84_011044</name>
</gene>
<proteinExistence type="predicted"/>
<dbReference type="Proteomes" id="UP000322873">
    <property type="component" value="Unassembled WGS sequence"/>
</dbReference>
<protein>
    <submittedName>
        <fullName evidence="2">Uncharacterized protein</fullName>
    </submittedName>
</protein>
<dbReference type="AlphaFoldDB" id="A0A5M9J946"/>
<evidence type="ECO:0000313" key="2">
    <source>
        <dbReference type="EMBL" id="KAA8565327.1"/>
    </source>
</evidence>
<evidence type="ECO:0000313" key="3">
    <source>
        <dbReference type="Proteomes" id="UP000322873"/>
    </source>
</evidence>
<feature type="compositionally biased region" description="Basic and acidic residues" evidence="1">
    <location>
        <begin position="34"/>
        <end position="47"/>
    </location>
</feature>
<dbReference type="EMBL" id="VICG01000014">
    <property type="protein sequence ID" value="KAA8565327.1"/>
    <property type="molecule type" value="Genomic_DNA"/>
</dbReference>
<keyword evidence="3" id="KW-1185">Reference proteome</keyword>
<organism evidence="2 3">
    <name type="scientific">Monilinia fructicola</name>
    <name type="common">Brown rot fungus</name>
    <name type="synonym">Ciboria fructicola</name>
    <dbReference type="NCBI Taxonomy" id="38448"/>
    <lineage>
        <taxon>Eukaryota</taxon>
        <taxon>Fungi</taxon>
        <taxon>Dikarya</taxon>
        <taxon>Ascomycota</taxon>
        <taxon>Pezizomycotina</taxon>
        <taxon>Leotiomycetes</taxon>
        <taxon>Helotiales</taxon>
        <taxon>Sclerotiniaceae</taxon>
        <taxon>Monilinia</taxon>
    </lineage>
</organism>
<reference evidence="2 3" key="1">
    <citation type="submission" date="2019-06" db="EMBL/GenBank/DDBJ databases">
        <title>Genome Sequence of the Brown Rot Fungal Pathogen Monilinia fructicola.</title>
        <authorList>
            <person name="De Miccolis Angelini R.M."/>
            <person name="Landi L."/>
            <person name="Abate D."/>
            <person name="Pollastro S."/>
            <person name="Romanazzi G."/>
            <person name="Faretra F."/>
        </authorList>
    </citation>
    <scope>NUCLEOTIDE SEQUENCE [LARGE SCALE GENOMIC DNA]</scope>
    <source>
        <strain evidence="2 3">Mfrc123</strain>
    </source>
</reference>
<evidence type="ECO:0000256" key="1">
    <source>
        <dbReference type="SAM" id="MobiDB-lite"/>
    </source>
</evidence>
<feature type="region of interest" description="Disordered" evidence="1">
    <location>
        <begin position="21"/>
        <end position="52"/>
    </location>
</feature>
<comment type="caution">
    <text evidence="2">The sequence shown here is derived from an EMBL/GenBank/DDBJ whole genome shotgun (WGS) entry which is preliminary data.</text>
</comment>
<sequence length="91" mass="10833">MIPFISIHDSAQFALPTTINRRREHTKKANNQVRSEKKSDIRREGNKREKKHASIHIILCKFTQFLFSPFDTAGFWKIYLSMEFLKLIFFS</sequence>
<name>A0A5M9J946_MONFR</name>
<accession>A0A5M9J946</accession>